<evidence type="ECO:0000313" key="2">
    <source>
        <dbReference type="EMBL" id="KKL09080.1"/>
    </source>
</evidence>
<accession>A0A0F9AI42</accession>
<gene>
    <name evidence="2" type="ORF">LCGC14_2569420</name>
</gene>
<proteinExistence type="predicted"/>
<dbReference type="SUPFAM" id="SSF56281">
    <property type="entry name" value="Metallo-hydrolase/oxidoreductase"/>
    <property type="match status" value="1"/>
</dbReference>
<protein>
    <recommendedName>
        <fullName evidence="1">Metallo-beta-lactamase domain-containing protein</fullName>
    </recommendedName>
</protein>
<dbReference type="Gene3D" id="3.60.15.10">
    <property type="entry name" value="Ribonuclease Z/Hydroxyacylglutathione hydrolase-like"/>
    <property type="match status" value="1"/>
</dbReference>
<organism evidence="2">
    <name type="scientific">marine sediment metagenome</name>
    <dbReference type="NCBI Taxonomy" id="412755"/>
    <lineage>
        <taxon>unclassified sequences</taxon>
        <taxon>metagenomes</taxon>
        <taxon>ecological metagenomes</taxon>
    </lineage>
</organism>
<dbReference type="InterPro" id="IPR001279">
    <property type="entry name" value="Metallo-B-lactamas"/>
</dbReference>
<dbReference type="Pfam" id="PF12706">
    <property type="entry name" value="Lactamase_B_2"/>
    <property type="match status" value="1"/>
</dbReference>
<dbReference type="InterPro" id="IPR036866">
    <property type="entry name" value="RibonucZ/Hydroxyglut_hydro"/>
</dbReference>
<dbReference type="PANTHER" id="PTHR42663">
    <property type="entry name" value="HYDROLASE C777.06C-RELATED-RELATED"/>
    <property type="match status" value="1"/>
</dbReference>
<reference evidence="2" key="1">
    <citation type="journal article" date="2015" name="Nature">
        <title>Complex archaea that bridge the gap between prokaryotes and eukaryotes.</title>
        <authorList>
            <person name="Spang A."/>
            <person name="Saw J.H."/>
            <person name="Jorgensen S.L."/>
            <person name="Zaremba-Niedzwiedzka K."/>
            <person name="Martijn J."/>
            <person name="Lind A.E."/>
            <person name="van Eijk R."/>
            <person name="Schleper C."/>
            <person name="Guy L."/>
            <person name="Ettema T.J."/>
        </authorList>
    </citation>
    <scope>NUCLEOTIDE SEQUENCE</scope>
</reference>
<dbReference type="EMBL" id="LAZR01042622">
    <property type="protein sequence ID" value="KKL09080.1"/>
    <property type="molecule type" value="Genomic_DNA"/>
</dbReference>
<evidence type="ECO:0000259" key="1">
    <source>
        <dbReference type="Pfam" id="PF12706"/>
    </source>
</evidence>
<comment type="caution">
    <text evidence="2">The sequence shown here is derived from an EMBL/GenBank/DDBJ whole genome shotgun (WGS) entry which is preliminary data.</text>
</comment>
<feature type="domain" description="Metallo-beta-lactamase" evidence="1">
    <location>
        <begin position="39"/>
        <end position="239"/>
    </location>
</feature>
<sequence>MKIRFWGARGSLPVSGEKYIRYGGNTTCVDIRTAGGKVIIVDAGTGIRELGNQLLEEGIYEYSMLFTHAHWDHIMGFPFFLPLYSRKTKIEVFGCSSTQKTVSEIIKGTMTTPNFPINLEDINATIHFGGVCPRNFLLDGILVEPIPLNHPNGGHAYKFTESEKSFVFLTDNELGHKHPGGASREEYLEFSRGAELLVHDAEYRPEEYKKTKGWGHTVFTEALSLAMEARVKRFGLFHHNVERTD</sequence>
<name>A0A0F9AI42_9ZZZZ</name>
<dbReference type="PANTHER" id="PTHR42663:SF4">
    <property type="entry name" value="SLL1036 PROTEIN"/>
    <property type="match status" value="1"/>
</dbReference>
<dbReference type="AlphaFoldDB" id="A0A0F9AI42"/>
<dbReference type="CDD" id="cd07715">
    <property type="entry name" value="TaR3-like_MBL-fold"/>
    <property type="match status" value="1"/>
</dbReference>
<feature type="non-terminal residue" evidence="2">
    <location>
        <position position="245"/>
    </location>
</feature>